<dbReference type="PRINTS" id="PR00834">
    <property type="entry name" value="PROTEASES2C"/>
</dbReference>
<dbReference type="Pfam" id="PF13365">
    <property type="entry name" value="Trypsin_2"/>
    <property type="match status" value="1"/>
</dbReference>
<sequence length="348" mass="35381">VRALVVLGVLALLIGLLGGAIGRITGTTIERLTDSRVSLRVDDAKTPDAGAYATLASKVAASVVTLEVVTKNEGGLGSGSVIDAKGGYIMTNYHVIDLADQNKDAKIEVVFSTGQRVPAKLVGSDPATDVAVVKVSVDGLQQITIGDSDQLVPGQPVVAIGSPRGLRQTVTTGVVSAVHRPVLAPPLGAKPPAVFESVQTDASINPGNSGGPLIDLQGRQIGMNTIIRSASGGSEGLGFAIASNVFQPIAQALIRGEKVVHAELGINGSDVTNESAQGVRVANVKKGSAAEKAGIREGDVITKVGDKDVDDMAALAVYIRAVGVGKETTVTVARDGRQVPITVTPAAG</sequence>
<keyword evidence="1" id="KW-0645">Protease</keyword>
<dbReference type="InterPro" id="IPR001940">
    <property type="entry name" value="Peptidase_S1C"/>
</dbReference>
<proteinExistence type="predicted"/>
<evidence type="ECO:0000313" key="5">
    <source>
        <dbReference type="Proteomes" id="UP000676853"/>
    </source>
</evidence>
<dbReference type="SUPFAM" id="SSF50494">
    <property type="entry name" value="Trypsin-like serine proteases"/>
    <property type="match status" value="1"/>
</dbReference>
<evidence type="ECO:0000256" key="1">
    <source>
        <dbReference type="ARBA" id="ARBA00022670"/>
    </source>
</evidence>
<organism evidence="4 5">
    <name type="scientific">Tsukamurella paurometabola</name>
    <name type="common">Corynebacterium paurometabolum</name>
    <dbReference type="NCBI Taxonomy" id="2061"/>
    <lineage>
        <taxon>Bacteria</taxon>
        <taxon>Bacillati</taxon>
        <taxon>Actinomycetota</taxon>
        <taxon>Actinomycetes</taxon>
        <taxon>Mycobacteriales</taxon>
        <taxon>Tsukamurellaceae</taxon>
        <taxon>Tsukamurella</taxon>
    </lineage>
</organism>
<dbReference type="SUPFAM" id="SSF50156">
    <property type="entry name" value="PDZ domain-like"/>
    <property type="match status" value="1"/>
</dbReference>
<protein>
    <submittedName>
        <fullName evidence="4">Trypsin-like peptidase domain-containing protein</fullName>
    </submittedName>
</protein>
<dbReference type="Pfam" id="PF13180">
    <property type="entry name" value="PDZ_2"/>
    <property type="match status" value="1"/>
</dbReference>
<reference evidence="4 5" key="1">
    <citation type="submission" date="2021-04" db="EMBL/GenBank/DDBJ databases">
        <title>Whole genome sequence analysis of a thiophenic sulfur metabolizing bacteria.</title>
        <authorList>
            <person name="Akhtar N."/>
            <person name="Akram J."/>
            <person name="Aslam A."/>
        </authorList>
    </citation>
    <scope>NUCLEOTIDE SEQUENCE [LARGE SCALE GENOMIC DNA]</scope>
    <source>
        <strain evidence="4 5">3OW</strain>
    </source>
</reference>
<dbReference type="Gene3D" id="2.30.42.10">
    <property type="match status" value="1"/>
</dbReference>
<dbReference type="InterPro" id="IPR051201">
    <property type="entry name" value="Chloro_Bact_Ser_Proteases"/>
</dbReference>
<keyword evidence="2" id="KW-0378">Hydrolase</keyword>
<dbReference type="InterPro" id="IPR001478">
    <property type="entry name" value="PDZ"/>
</dbReference>
<evidence type="ECO:0000256" key="2">
    <source>
        <dbReference type="ARBA" id="ARBA00022801"/>
    </source>
</evidence>
<dbReference type="PANTHER" id="PTHR43343:SF3">
    <property type="entry name" value="PROTEASE DO-LIKE 8, CHLOROPLASTIC"/>
    <property type="match status" value="1"/>
</dbReference>
<dbReference type="Proteomes" id="UP000676853">
    <property type="component" value="Unassembled WGS sequence"/>
</dbReference>
<dbReference type="RefSeq" id="WP_212555516.1">
    <property type="nucleotide sequence ID" value="NZ_JAGXOE010000225.1"/>
</dbReference>
<keyword evidence="5" id="KW-1185">Reference proteome</keyword>
<dbReference type="EMBL" id="JAGXOE010000225">
    <property type="protein sequence ID" value="MBS4104508.1"/>
    <property type="molecule type" value="Genomic_DNA"/>
</dbReference>
<feature type="non-terminal residue" evidence="4">
    <location>
        <position position="1"/>
    </location>
</feature>
<dbReference type="InterPro" id="IPR009003">
    <property type="entry name" value="Peptidase_S1_PA"/>
</dbReference>
<dbReference type="SMART" id="SM00228">
    <property type="entry name" value="PDZ"/>
    <property type="match status" value="1"/>
</dbReference>
<dbReference type="Gene3D" id="2.40.10.120">
    <property type="match status" value="1"/>
</dbReference>
<evidence type="ECO:0000313" key="4">
    <source>
        <dbReference type="EMBL" id="MBS4104508.1"/>
    </source>
</evidence>
<feature type="domain" description="PDZ" evidence="3">
    <location>
        <begin position="253"/>
        <end position="336"/>
    </location>
</feature>
<evidence type="ECO:0000259" key="3">
    <source>
        <dbReference type="PROSITE" id="PS50106"/>
    </source>
</evidence>
<gene>
    <name evidence="4" type="ORF">KFZ73_25170</name>
</gene>
<comment type="caution">
    <text evidence="4">The sequence shown here is derived from an EMBL/GenBank/DDBJ whole genome shotgun (WGS) entry which is preliminary data.</text>
</comment>
<dbReference type="PANTHER" id="PTHR43343">
    <property type="entry name" value="PEPTIDASE S12"/>
    <property type="match status" value="1"/>
</dbReference>
<name>A0ABS5NKQ1_TSUPA</name>
<dbReference type="PROSITE" id="PS50106">
    <property type="entry name" value="PDZ"/>
    <property type="match status" value="1"/>
</dbReference>
<dbReference type="InterPro" id="IPR036034">
    <property type="entry name" value="PDZ_sf"/>
</dbReference>
<accession>A0ABS5NKQ1</accession>